<gene>
    <name evidence="6" type="primary">GTPV027</name>
</gene>
<sequence>MAAYNSQYYANTPFYITTKEGKYLVLKAIKVCDIRTVECDGDKSSCIFKVEKSNQTCNRPSSPCERAERDSSPNRGNNSVPFMRTNMLEDLQAKNRSVMSRILG</sequence>
<accession>A0A075CL72</accession>
<dbReference type="EMBL" id="KC951854">
    <property type="protein sequence ID" value="AGZ95346.1"/>
    <property type="molecule type" value="Genomic_DNA"/>
</dbReference>
<comment type="similarity">
    <text evidence="4">Belongs to the orthopoxvirus OPG062 family.</text>
</comment>
<dbReference type="Proteomes" id="UP000134642">
    <property type="component" value="Segment"/>
</dbReference>
<evidence type="ECO:0000256" key="5">
    <source>
        <dbReference type="SAM" id="MobiDB-lite"/>
    </source>
</evidence>
<protein>
    <submittedName>
        <fullName evidence="6">DNA-binding virion core protein</fullName>
    </submittedName>
</protein>
<dbReference type="InterPro" id="IPR006854">
    <property type="entry name" value="Phosphoprotein_F17"/>
</dbReference>
<evidence type="ECO:0000313" key="7">
    <source>
        <dbReference type="Proteomes" id="UP000134642"/>
    </source>
</evidence>
<keyword evidence="2" id="KW-0426">Late protein</keyword>
<evidence type="ECO:0000256" key="3">
    <source>
        <dbReference type="ARBA" id="ARBA00023125"/>
    </source>
</evidence>
<dbReference type="Pfam" id="PF04767">
    <property type="entry name" value="Pox_F17"/>
    <property type="match status" value="1"/>
</dbReference>
<dbReference type="GO" id="GO:0019082">
    <property type="term" value="P:viral protein processing"/>
    <property type="evidence" value="ECO:0007669"/>
    <property type="project" value="InterPro"/>
</dbReference>
<proteinExistence type="inferred from homology"/>
<evidence type="ECO:0000313" key="6">
    <source>
        <dbReference type="EMBL" id="AGZ95346.1"/>
    </source>
</evidence>
<dbReference type="GO" id="GO:0003677">
    <property type="term" value="F:DNA binding"/>
    <property type="evidence" value="ECO:0007669"/>
    <property type="project" value="UniProtKB-KW"/>
</dbReference>
<evidence type="ECO:0000256" key="2">
    <source>
        <dbReference type="ARBA" id="ARBA00022921"/>
    </source>
</evidence>
<name>A0A075CL72_9POXV</name>
<evidence type="ECO:0000256" key="1">
    <source>
        <dbReference type="ARBA" id="ARBA00022553"/>
    </source>
</evidence>
<evidence type="ECO:0000256" key="4">
    <source>
        <dbReference type="ARBA" id="ARBA00034718"/>
    </source>
</evidence>
<organism evidence="6 7">
    <name type="scientific">Goatpox virus FZ</name>
    <dbReference type="NCBI Taxonomy" id="1416740"/>
    <lineage>
        <taxon>Viruses</taxon>
        <taxon>Varidnaviria</taxon>
        <taxon>Bamfordvirae</taxon>
        <taxon>Nucleocytoviricota</taxon>
        <taxon>Pokkesviricetes</taxon>
        <taxon>Chitovirales</taxon>
        <taxon>Poxviridae</taxon>
        <taxon>Chordopoxvirinae</taxon>
        <taxon>Capripoxvirus</taxon>
        <taxon>Capripoxvirus goatpox</taxon>
        <taxon>Goatpox virus</taxon>
    </lineage>
</organism>
<keyword evidence="3 6" id="KW-0238">DNA-binding</keyword>
<keyword evidence="1" id="KW-0597">Phosphoprotein</keyword>
<feature type="region of interest" description="Disordered" evidence="5">
    <location>
        <begin position="55"/>
        <end position="83"/>
    </location>
</feature>
<reference evidence="6 7" key="1">
    <citation type="journal article" date="2014" name="Vet. Microbiol.">
        <title>Complete genome sequence analysis of goatpox virus isolated from China shows high variation.</title>
        <authorList>
            <person name="Zeng X."/>
            <person name="Chi X."/>
            <person name="Li W."/>
            <person name="Hao W."/>
            <person name="Li M."/>
            <person name="Huang X."/>
            <person name="Huang Y."/>
            <person name="Rock D.L."/>
            <person name="Luo S."/>
            <person name="Wang S."/>
        </authorList>
    </citation>
    <scope>NUCLEOTIDE SEQUENCE [LARGE SCALE GENOMIC DNA]</scope>
    <source>
        <strain evidence="6">FZ</strain>
    </source>
</reference>
<dbReference type="PIRSF" id="PIRSF003688">
    <property type="entry name" value="VAC_PP"/>
    <property type="match status" value="1"/>
</dbReference>